<feature type="transmembrane region" description="Helical" evidence="7">
    <location>
        <begin position="201"/>
        <end position="224"/>
    </location>
</feature>
<dbReference type="PANTHER" id="PTHR48022:SF2">
    <property type="entry name" value="PLASTIDIC GLUCOSE TRANSPORTER 4"/>
    <property type="match status" value="1"/>
</dbReference>
<keyword evidence="6 7" id="KW-0472">Membrane</keyword>
<proteinExistence type="inferred from homology"/>
<evidence type="ECO:0000259" key="8">
    <source>
        <dbReference type="PROSITE" id="PS50850"/>
    </source>
</evidence>
<dbReference type="GO" id="GO:0016020">
    <property type="term" value="C:membrane"/>
    <property type="evidence" value="ECO:0007669"/>
    <property type="project" value="UniProtKB-SubCell"/>
</dbReference>
<dbReference type="InterPro" id="IPR003663">
    <property type="entry name" value="Sugar/inositol_transpt"/>
</dbReference>
<dbReference type="InterPro" id="IPR036259">
    <property type="entry name" value="MFS_trans_sf"/>
</dbReference>
<feature type="transmembrane region" description="Helical" evidence="7">
    <location>
        <begin position="165"/>
        <end position="186"/>
    </location>
</feature>
<protein>
    <submittedName>
        <fullName evidence="9">MFS monosaccharide transporter</fullName>
    </submittedName>
</protein>
<dbReference type="Pfam" id="PF00083">
    <property type="entry name" value="Sugar_tr"/>
    <property type="match status" value="1"/>
</dbReference>
<dbReference type="EMBL" id="QZBJ01000008">
    <property type="protein sequence ID" value="THY77920.1"/>
    <property type="molecule type" value="Genomic_DNA"/>
</dbReference>
<dbReference type="PROSITE" id="PS50850">
    <property type="entry name" value="MFS"/>
    <property type="match status" value="1"/>
</dbReference>
<feature type="transmembrane region" description="Helical" evidence="7">
    <location>
        <begin position="348"/>
        <end position="371"/>
    </location>
</feature>
<dbReference type="PANTHER" id="PTHR48022">
    <property type="entry name" value="PLASTIDIC GLUCOSE TRANSPORTER 4"/>
    <property type="match status" value="1"/>
</dbReference>
<evidence type="ECO:0000256" key="5">
    <source>
        <dbReference type="ARBA" id="ARBA00022989"/>
    </source>
</evidence>
<evidence type="ECO:0000256" key="1">
    <source>
        <dbReference type="ARBA" id="ARBA00004141"/>
    </source>
</evidence>
<dbReference type="NCBIfam" id="TIGR00879">
    <property type="entry name" value="SP"/>
    <property type="match status" value="1"/>
</dbReference>
<dbReference type="PRINTS" id="PR00171">
    <property type="entry name" value="SUGRTRNSPORT"/>
</dbReference>
<evidence type="ECO:0000313" key="10">
    <source>
        <dbReference type="Proteomes" id="UP000305064"/>
    </source>
</evidence>
<feature type="transmembrane region" description="Helical" evidence="7">
    <location>
        <begin position="80"/>
        <end position="100"/>
    </location>
</feature>
<keyword evidence="4 7" id="KW-0812">Transmembrane</keyword>
<dbReference type="PROSITE" id="PS00217">
    <property type="entry name" value="SUGAR_TRANSPORT_2"/>
    <property type="match status" value="1"/>
</dbReference>
<feature type="transmembrane region" description="Helical" evidence="7">
    <location>
        <begin position="377"/>
        <end position="398"/>
    </location>
</feature>
<evidence type="ECO:0000313" key="9">
    <source>
        <dbReference type="EMBL" id="THY77920.1"/>
    </source>
</evidence>
<accession>A0A4S9V6J7</accession>
<dbReference type="Gene3D" id="1.20.1250.20">
    <property type="entry name" value="MFS general substrate transporter like domains"/>
    <property type="match status" value="1"/>
</dbReference>
<dbReference type="InterPro" id="IPR005829">
    <property type="entry name" value="Sugar_transporter_CS"/>
</dbReference>
<dbReference type="Proteomes" id="UP000305064">
    <property type="component" value="Unassembled WGS sequence"/>
</dbReference>
<feature type="transmembrane region" description="Helical" evidence="7">
    <location>
        <begin position="131"/>
        <end position="153"/>
    </location>
</feature>
<dbReference type="CDD" id="cd17356">
    <property type="entry name" value="MFS_HXT"/>
    <property type="match status" value="1"/>
</dbReference>
<feature type="transmembrane region" description="Helical" evidence="7">
    <location>
        <begin position="478"/>
        <end position="499"/>
    </location>
</feature>
<evidence type="ECO:0000256" key="6">
    <source>
        <dbReference type="ARBA" id="ARBA00023136"/>
    </source>
</evidence>
<feature type="transmembrane region" description="Helical" evidence="7">
    <location>
        <begin position="107"/>
        <end position="125"/>
    </location>
</feature>
<evidence type="ECO:0000256" key="2">
    <source>
        <dbReference type="ARBA" id="ARBA00010992"/>
    </source>
</evidence>
<feature type="transmembrane region" description="Helical" evidence="7">
    <location>
        <begin position="410"/>
        <end position="430"/>
    </location>
</feature>
<dbReference type="InterPro" id="IPR020846">
    <property type="entry name" value="MFS_dom"/>
</dbReference>
<sequence>MAPVGTGTGNVSAARARLSGPSGMKGIIASGKTTGIAFFASLGGFVYGYNQGMFAQVLTMNSFIKATQGYAATTGIDQGLLTSILELGAWVGTLINGYLADAVGRRWCAMIACVVFTVGVIVQACTVNKDYVLGGRFVTGLGVGSLSMVVPLYNAELSPPEIRGSLVAVQQLAITFGIMISFWIGYGTNFIGGTGDGQSSAAWLIPICIQILPALVLGAGMLLFMPESPRHLMNQDREDEALTTLARLRNKSTEDMGVRVEYLEIKALRDFEVETARAKYPQYQDGSFKSNFLIGFHDYASLITNPSLRRRTMAACFTMTFQQWNGINAINYYAPFIFKNFGFQGNTLALLATGVVGVIEFLLTIPAVLYVDKFGRKSILLAGAIGMGTCHFIVAGLVGTYENSWSSHLAAGWVCIVFVWVFIANFAYSWGPVSWIVVSEVFPLSMRAKGVSLGGSANWLNNFAVGISTSPFIEASQFGAFIFFGCMCVLAALWVYFMLPETKGLTLEEMDELFGDAGFAQADLALKQRIEKDIGLTALLYGDDEPMMTDKVTTGGKGEEREFKEDAKSISGFLELGSGVMVAPLHFLCTTIQRSYPTLLNLTFARPPPPVTALPWRSPLAGQWRSSKQHIDAYTIATNGPAITDNQFPGFTKQMILCLKSEAAQGVAEVFNLVEHVGVAARLSKALKAMSNKESVAYKAYRSWHDQQGKRGGRRGSYPSIRNFIIPRFRGDVCYIIGFEKLGLVKTVFVTGLTPFHSIESSWPAQLVTVRMSGGVQPESMEGLQHVLLDTFSRSRADGAAILAEQWRNSKRHHDAWREAENAPVSNDNPFPRFTKQMIACMRSEAAEGVAQVFNLIEYAGVANRLTKALKVLENKHSAAYQAYLTWYGMRGSHTGGRGTYEAVRKFVIAKSVNAVFAHIPRDAKKDNLGLVSAMVRRAEVLRDMETAFGAGVFVLFLGFDWKSRIDKVLKERLDKVEILEIEEVEMGEQA</sequence>
<dbReference type="GO" id="GO:0005351">
    <property type="term" value="F:carbohydrate:proton symporter activity"/>
    <property type="evidence" value="ECO:0007669"/>
    <property type="project" value="TreeGrafter"/>
</dbReference>
<name>A0A4S9V6J7_AURPU</name>
<comment type="subcellular location">
    <subcellularLocation>
        <location evidence="1">Membrane</location>
        <topology evidence="1">Multi-pass membrane protein</topology>
    </subcellularLocation>
</comment>
<dbReference type="FunFam" id="1.20.1250.20:FF:000026">
    <property type="entry name" value="MFS quinate transporter QutD"/>
    <property type="match status" value="1"/>
</dbReference>
<feature type="transmembrane region" description="Helical" evidence="7">
    <location>
        <begin position="27"/>
        <end position="49"/>
    </location>
</feature>
<dbReference type="InterPro" id="IPR005828">
    <property type="entry name" value="MFS_sugar_transport-like"/>
</dbReference>
<feature type="domain" description="Major facilitator superfamily (MFS) profile" evidence="8">
    <location>
        <begin position="36"/>
        <end position="503"/>
    </location>
</feature>
<gene>
    <name evidence="9" type="ORF">D6C94_01697</name>
</gene>
<comment type="caution">
    <text evidence="9">The sequence shown here is derived from an EMBL/GenBank/DDBJ whole genome shotgun (WGS) entry which is preliminary data.</text>
</comment>
<keyword evidence="5 7" id="KW-1133">Transmembrane helix</keyword>
<evidence type="ECO:0000256" key="4">
    <source>
        <dbReference type="ARBA" id="ARBA00022692"/>
    </source>
</evidence>
<evidence type="ECO:0000256" key="3">
    <source>
        <dbReference type="ARBA" id="ARBA00022448"/>
    </source>
</evidence>
<keyword evidence="3" id="KW-0813">Transport</keyword>
<dbReference type="SUPFAM" id="SSF103473">
    <property type="entry name" value="MFS general substrate transporter"/>
    <property type="match status" value="1"/>
</dbReference>
<dbReference type="AlphaFoldDB" id="A0A4S9V6J7"/>
<dbReference type="PROSITE" id="PS00216">
    <property type="entry name" value="SUGAR_TRANSPORT_1"/>
    <property type="match status" value="1"/>
</dbReference>
<evidence type="ECO:0000256" key="7">
    <source>
        <dbReference type="SAM" id="Phobius"/>
    </source>
</evidence>
<reference evidence="9 10" key="1">
    <citation type="submission" date="2018-10" db="EMBL/GenBank/DDBJ databases">
        <title>Fifty Aureobasidium pullulans genomes reveal a recombining polyextremotolerant generalist.</title>
        <authorList>
            <person name="Gostincar C."/>
            <person name="Turk M."/>
            <person name="Zajc J."/>
            <person name="Gunde-Cimerman N."/>
        </authorList>
    </citation>
    <scope>NUCLEOTIDE SEQUENCE [LARGE SCALE GENOMIC DNA]</scope>
    <source>
        <strain evidence="9 10">EXF-4256</strain>
    </source>
</reference>
<organism evidence="9 10">
    <name type="scientific">Aureobasidium pullulans</name>
    <name type="common">Black yeast</name>
    <name type="synonym">Pullularia pullulans</name>
    <dbReference type="NCBI Taxonomy" id="5580"/>
    <lineage>
        <taxon>Eukaryota</taxon>
        <taxon>Fungi</taxon>
        <taxon>Dikarya</taxon>
        <taxon>Ascomycota</taxon>
        <taxon>Pezizomycotina</taxon>
        <taxon>Dothideomycetes</taxon>
        <taxon>Dothideomycetidae</taxon>
        <taxon>Dothideales</taxon>
        <taxon>Saccotheciaceae</taxon>
        <taxon>Aureobasidium</taxon>
    </lineage>
</organism>
<dbReference type="InterPro" id="IPR050360">
    <property type="entry name" value="MFS_Sugar_Transporters"/>
</dbReference>
<comment type="similarity">
    <text evidence="2">Belongs to the major facilitator superfamily. Sugar transporter (TC 2.A.1.1) family.</text>
</comment>